<keyword evidence="12" id="KW-1185">Reference proteome</keyword>
<protein>
    <recommendedName>
        <fullName evidence="3">1-phosphatidylinositol 4-kinase</fullName>
        <ecNumber evidence="3">2.7.1.67</ecNumber>
    </recommendedName>
</protein>
<keyword evidence="4" id="KW-0808">Transferase</keyword>
<dbReference type="Pfam" id="PF00454">
    <property type="entry name" value="PI3_PI4_kinase"/>
    <property type="match status" value="1"/>
</dbReference>
<sequence length="2540" mass="283947">MANSIAERDALSKVLHDTHARNLVAYKRLLEPDTKFATGEHVPFWDIVVVTAGDYQQRRVYERRIHQKLEQGGIPSRAKYHVIDDPPGAKIGSGGSTFFVMRVLSELYSAEFLAEADSLEGIQVLDLKLVLYLHLLESMPPGVFLTSADGIELFASQSPFPQELKQYTITALAHPSSTRIGSTHGVYLLQDPEGRAAADRKMPPVEQCAMLLKCERFLHKPSLDVMEGTPNVIHGDVLVSAEPIVYTDSCYYFDPRTASVMAEVYPTLPDECDLEAWADILSFQGQSLEASTFSSNSSVTTDTPHTMGRRIVQQAFDSAGVSLDVMVLNASKFYHIGTMEEFIDSVCTDQLFMSELNIRNDAEGIALVVSLPPVETIYQAGRTGFDGLRPPAFIENSHVASVEFVDPQCIIVDSDLPERAAIPRGACMFTLQLQDQEFVTFTFSVKDDMKKSTVASSNEALHELLTFERVPMSAVVGRSADSSRPACSGRLSLWTAPVFEVAQTKRGSVGLALRRLDRIRHYLTSGLEAIGDELATADVVGWCSLAAAARGARELEFDLHSQILSSLASTLAKDSTTSTDEVHRLIRAGPSLPSPSAPASPKPQAHGGAAEVVAAPAPENSLAEGGLMTMRHQHALMAQAKFAAESSGQFDHELVPRLSGYLHSLPNYKFGDAFGFSSTSPADSLTFNLVQHLLTIASKRPSARQEIIDPIWAYLDKLSALIRSDNATRICEFVLPSLNGLLAALESSSFEFEPRDFAALVSHTSVFLSSDTADRIRKAVDTIKQETTSSFARRVLVNYARHSVILSSNRIVLQVLTVKRNMIARLINSHVVKESTQNVNGQHDNVVEALIVQDKLRSEYSSDDEKPSATVVDTGAVSTKLESFDDIWSSLLLTPVRIAFAQDLTKVMRAEYIMSLQFFADMRQFADDLLTKGSISQEFYYTEIMGISLQLASLASVYIHELDDVLPTHISNCLFNNVSREEFWIHAAALDCSAVLGVNFTEANKEMTALQQQFLTTSSPLFDGPNVELMQARAVERLAQTLKHSSAGDEIAVSTIYALLNTLYSHNPKDKTPAHDQSVVIQENLIAAVSKIACVYKSEKITPLVLSMLAQQIHHHSSRVDSIIVIHLTDIALTGSLASFNDVTQILANLTKQMTSSDHQHQKSEKTTSMELSEAVQTSLLRLAQNIHARPEFYHSYVVTLLKLFVEKGAQIQSSHHSNKRGQSKVNTQSAALGGLLPVLSQLLSHKDFQPHLNPTKEDVKLFRDAWFQCILFEFVKDSSWPKAWSNALQIIASKTPAFVSGDHGATAYLEGDLEHNSVLPRGVLDDQKSAMRATLTSYLPAQAAVIKTMSSAKVVFLLSVYHVETMRSRQGNCSHILNYFMNTGINDGGLSVCLESIADQVVNVFISETQTSVMAHALSDDAREQVRNLVLGCAHRLKRVSSLATKWVHRIISSFPQLICDQVLLILVLEVSELLWLSCENELTDEYCPVYSFTSSMVGVTINLPDSYPYRRELLTKFVDLTRKWIAAAMANSPQEVDALLQDYLADSEKIHTGISRVHMGRTLAARSGKDLTKNHNPFESLGNIPGVALDNSSVFFQEFSARRRYQGEIGGIENFSRIYSKQSGIVLENQLPGLRENLRKMAQQVKDDQFISNKDLANALHRAVSALVTLDKVDEDLVKMIAWIPIYLFTPDSLKIGTSVWNWLITEKPEIEKRLMCEVAAGWEWSWRHKKGLFSSLLDIEDPFRVKMEYAPTDKKARQKSYKIASYLFSPHVIWIEFLSSRFQATRYRNKDMVDTFTRLLQLTFSEEIKMSTHPLAREGRFQLLILALRLLQSNHMEALIEYKLRSALYMSALSWFELSPRWSFGGNKMLNRTETRTMKEFGDALEKDQIILDTILSSIETRSEGQTGPRGTGYIFTEKLTRDAIVRKHTQSRRLLALLTENELNRLGVWTSPLVMNGASPVVNTQEKSFSEEAWRAMVRFSWSISASLALQLMTRFKNNAIPSEIGQLLASDPFAAIHDAEAIQILLGEGAFRHSPAQFKYLLFWQPVPSITAISYFQPAFHNNPMVLQYAMRSLEHSPVEVVFFYVPQIVQALRHDDLGYVEKYIMRAARVSQLFSHQIIWNMKANMYKDNKCEVPDSLKPTLDRIIDNIVNGLSGEAKSFYEREFSFFNQVTSISGTLMPLVKKTKPEKKKKIDEEMAKIVMDVGVYLPSNPEGIVVGIDKTSGRPLQSHAKTPFMATFKVRKTREESTLGKAIMKKGSGDQHEDDEEPKTYDVWQSAIFKVGDDCRQDVLAIQLIAVFKNIFTNVGLDVYLLPYRVLATAPGCGMIDVIPNSISRDQLGREKVNNLQDYFASKHGGVDSIEYQKARNNFIQSVASYSVISYLLQFKDRHNGNIMIGDEGHVVHIDFGFILDISPGGNINFESSPFKLTSEMIQIMGSSVEDQGYRWFCELCVKAFLASRPYAEQICQMVQLMLESGLPCFRGETIKRLRSRFQLDRSERSAAEFILERVDESYLNKRTVLYDSFQKATNGIPY</sequence>
<evidence type="ECO:0000313" key="12">
    <source>
        <dbReference type="Proteomes" id="UP000738325"/>
    </source>
</evidence>
<dbReference type="PANTHER" id="PTHR10048">
    <property type="entry name" value="PHOSPHATIDYLINOSITOL KINASE"/>
    <property type="match status" value="1"/>
</dbReference>
<feature type="compositionally biased region" description="Pro residues" evidence="8">
    <location>
        <begin position="592"/>
        <end position="601"/>
    </location>
</feature>
<evidence type="ECO:0000256" key="8">
    <source>
        <dbReference type="SAM" id="MobiDB-lite"/>
    </source>
</evidence>
<dbReference type="Pfam" id="PF19274">
    <property type="entry name" value="PI4K_N"/>
    <property type="match status" value="3"/>
</dbReference>
<accession>A0A9P6REB5</accession>
<feature type="domain" description="PI3K/PI4K catalytic" evidence="9">
    <location>
        <begin position="2246"/>
        <end position="2524"/>
    </location>
</feature>
<dbReference type="SMART" id="SM00145">
    <property type="entry name" value="PI3Ka"/>
    <property type="match status" value="1"/>
</dbReference>
<comment type="catalytic activity">
    <reaction evidence="1">
        <text>a 1,2-diacyl-sn-glycero-3-phospho-(1D-myo-inositol) + ATP = a 1,2-diacyl-sn-glycero-3-phospho-(1D-myo-inositol 4-phosphate) + ADP + H(+)</text>
        <dbReference type="Rhea" id="RHEA:19877"/>
        <dbReference type="ChEBI" id="CHEBI:15378"/>
        <dbReference type="ChEBI" id="CHEBI:30616"/>
        <dbReference type="ChEBI" id="CHEBI:57880"/>
        <dbReference type="ChEBI" id="CHEBI:58178"/>
        <dbReference type="ChEBI" id="CHEBI:456216"/>
        <dbReference type="EC" id="2.7.1.67"/>
    </reaction>
</comment>
<dbReference type="PANTHER" id="PTHR10048:SF15">
    <property type="entry name" value="PHOSPHATIDYLINOSITOL 4-KINASE ALPHA"/>
    <property type="match status" value="1"/>
</dbReference>
<gene>
    <name evidence="11" type="primary">STT4_2</name>
    <name evidence="11" type="ORF">BGZ99_007144</name>
</gene>
<dbReference type="GO" id="GO:0005737">
    <property type="term" value="C:cytoplasm"/>
    <property type="evidence" value="ECO:0007669"/>
    <property type="project" value="TreeGrafter"/>
</dbReference>
<dbReference type="FunFam" id="1.25.40.70:FF:000011">
    <property type="entry name" value="Phosphatidylinositol 4-kinase alpha"/>
    <property type="match status" value="1"/>
</dbReference>
<comment type="similarity">
    <text evidence="2">Belongs to the PI3/PI4-kinase family. Type III PI4K subfamily.</text>
</comment>
<evidence type="ECO:0000313" key="11">
    <source>
        <dbReference type="EMBL" id="KAG0315966.1"/>
    </source>
</evidence>
<dbReference type="PROSITE" id="PS50290">
    <property type="entry name" value="PI3_4_KINASE_3"/>
    <property type="match status" value="1"/>
</dbReference>
<dbReference type="SUPFAM" id="SSF56112">
    <property type="entry name" value="Protein kinase-like (PK-like)"/>
    <property type="match status" value="1"/>
</dbReference>
<dbReference type="GO" id="GO:0005886">
    <property type="term" value="C:plasma membrane"/>
    <property type="evidence" value="ECO:0007669"/>
    <property type="project" value="TreeGrafter"/>
</dbReference>
<keyword evidence="6 11" id="KW-0418">Kinase</keyword>
<dbReference type="PROSITE" id="PS00916">
    <property type="entry name" value="PI3_4_KINASE_2"/>
    <property type="match status" value="1"/>
</dbReference>
<evidence type="ECO:0000256" key="2">
    <source>
        <dbReference type="ARBA" id="ARBA00006209"/>
    </source>
</evidence>
<dbReference type="InterPro" id="IPR000403">
    <property type="entry name" value="PI3/4_kinase_cat_dom"/>
</dbReference>
<dbReference type="FunFam" id="1.10.1070.11:FF:000012">
    <property type="entry name" value="Phosphatidylinositol 4-kinase alpha 1"/>
    <property type="match status" value="1"/>
</dbReference>
<evidence type="ECO:0000256" key="3">
    <source>
        <dbReference type="ARBA" id="ARBA00012169"/>
    </source>
</evidence>
<dbReference type="OrthoDB" id="10264149at2759"/>
<keyword evidence="5" id="KW-0547">Nucleotide-binding</keyword>
<dbReference type="Gene3D" id="1.10.1070.11">
    <property type="entry name" value="Phosphatidylinositol 3-/4-kinase, catalytic domain"/>
    <property type="match status" value="1"/>
</dbReference>
<evidence type="ECO:0000256" key="7">
    <source>
        <dbReference type="ARBA" id="ARBA00022840"/>
    </source>
</evidence>
<evidence type="ECO:0000256" key="5">
    <source>
        <dbReference type="ARBA" id="ARBA00022741"/>
    </source>
</evidence>
<feature type="domain" description="PIK helical" evidence="10">
    <location>
        <begin position="1964"/>
        <end position="2154"/>
    </location>
</feature>
<dbReference type="InterPro" id="IPR015433">
    <property type="entry name" value="PI3/4_kinase"/>
</dbReference>
<dbReference type="FunFam" id="3.30.1010.10:FF:000014">
    <property type="entry name" value="Phosphatidylinositol 4-kinase STT4"/>
    <property type="match status" value="1"/>
</dbReference>
<evidence type="ECO:0000259" key="9">
    <source>
        <dbReference type="PROSITE" id="PS50290"/>
    </source>
</evidence>
<dbReference type="InterPro" id="IPR042236">
    <property type="entry name" value="PI3K_accessory_sf"/>
</dbReference>
<dbReference type="GO" id="GO:0048015">
    <property type="term" value="P:phosphatidylinositol-mediated signaling"/>
    <property type="evidence" value="ECO:0007669"/>
    <property type="project" value="TreeGrafter"/>
</dbReference>
<dbReference type="GO" id="GO:0005524">
    <property type="term" value="F:ATP binding"/>
    <property type="evidence" value="ECO:0007669"/>
    <property type="project" value="UniProtKB-KW"/>
</dbReference>
<evidence type="ECO:0000256" key="1">
    <source>
        <dbReference type="ARBA" id="ARBA00001686"/>
    </source>
</evidence>
<reference evidence="11" key="1">
    <citation type="journal article" date="2020" name="Fungal Divers.">
        <title>Resolving the Mortierellaceae phylogeny through synthesis of multi-gene phylogenetics and phylogenomics.</title>
        <authorList>
            <person name="Vandepol N."/>
            <person name="Liber J."/>
            <person name="Desiro A."/>
            <person name="Na H."/>
            <person name="Kennedy M."/>
            <person name="Barry K."/>
            <person name="Grigoriev I.V."/>
            <person name="Miller A.N."/>
            <person name="O'Donnell K."/>
            <person name="Stajich J.E."/>
            <person name="Bonito G."/>
        </authorList>
    </citation>
    <scope>NUCLEOTIDE SEQUENCE</scope>
    <source>
        <strain evidence="11">REB-010B</strain>
    </source>
</reference>
<dbReference type="InterPro" id="IPR045495">
    <property type="entry name" value="PI4K_N"/>
</dbReference>
<dbReference type="Gene3D" id="1.25.40.70">
    <property type="entry name" value="Phosphatidylinositol 3-kinase, accessory domain (PIK)"/>
    <property type="match status" value="1"/>
</dbReference>
<dbReference type="InterPro" id="IPR018936">
    <property type="entry name" value="PI3/4_kinase_CS"/>
</dbReference>
<dbReference type="GO" id="GO:0046854">
    <property type="term" value="P:phosphatidylinositol phosphate biosynthetic process"/>
    <property type="evidence" value="ECO:0007669"/>
    <property type="project" value="InterPro"/>
</dbReference>
<dbReference type="InterPro" id="IPR016024">
    <property type="entry name" value="ARM-type_fold"/>
</dbReference>
<proteinExistence type="inferred from homology"/>
<dbReference type="InterPro" id="IPR001263">
    <property type="entry name" value="PI3K_accessory_dom"/>
</dbReference>
<dbReference type="SMART" id="SM00146">
    <property type="entry name" value="PI3Kc"/>
    <property type="match status" value="1"/>
</dbReference>
<dbReference type="InterPro" id="IPR036940">
    <property type="entry name" value="PI3/4_kinase_cat_sf"/>
</dbReference>
<dbReference type="PROSITE" id="PS00915">
    <property type="entry name" value="PI3_4_KINASE_1"/>
    <property type="match status" value="1"/>
</dbReference>
<dbReference type="EMBL" id="JAAAIP010000502">
    <property type="protein sequence ID" value="KAG0315966.1"/>
    <property type="molecule type" value="Genomic_DNA"/>
</dbReference>
<evidence type="ECO:0000256" key="4">
    <source>
        <dbReference type="ARBA" id="ARBA00022679"/>
    </source>
</evidence>
<dbReference type="PROSITE" id="PS51545">
    <property type="entry name" value="PIK_HELICAL"/>
    <property type="match status" value="1"/>
</dbReference>
<organism evidence="11 12">
    <name type="scientific">Dissophora globulifera</name>
    <dbReference type="NCBI Taxonomy" id="979702"/>
    <lineage>
        <taxon>Eukaryota</taxon>
        <taxon>Fungi</taxon>
        <taxon>Fungi incertae sedis</taxon>
        <taxon>Mucoromycota</taxon>
        <taxon>Mortierellomycotina</taxon>
        <taxon>Mortierellomycetes</taxon>
        <taxon>Mortierellales</taxon>
        <taxon>Mortierellaceae</taxon>
        <taxon>Dissophora</taxon>
    </lineage>
</organism>
<feature type="region of interest" description="Disordered" evidence="8">
    <location>
        <begin position="588"/>
        <end position="610"/>
    </location>
</feature>
<dbReference type="InterPro" id="IPR011009">
    <property type="entry name" value="Kinase-like_dom_sf"/>
</dbReference>
<dbReference type="InterPro" id="IPR012887">
    <property type="entry name" value="GDP_fucose_pyrophosphorylase"/>
</dbReference>
<evidence type="ECO:0000259" key="10">
    <source>
        <dbReference type="PROSITE" id="PS51545"/>
    </source>
</evidence>
<dbReference type="CDD" id="cd05167">
    <property type="entry name" value="PI4Kc_III_alpha"/>
    <property type="match status" value="1"/>
</dbReference>
<evidence type="ECO:0000256" key="6">
    <source>
        <dbReference type="ARBA" id="ARBA00022777"/>
    </source>
</evidence>
<comment type="caution">
    <text evidence="11">The sequence shown here is derived from an EMBL/GenBank/DDBJ whole genome shotgun (WGS) entry which is preliminary data.</text>
</comment>
<dbReference type="EC" id="2.7.1.67" evidence="3"/>
<dbReference type="Pfam" id="PF07959">
    <property type="entry name" value="Fucose_pyrophosphorylase"/>
    <property type="match status" value="1"/>
</dbReference>
<dbReference type="SUPFAM" id="SSF48371">
    <property type="entry name" value="ARM repeat"/>
    <property type="match status" value="2"/>
</dbReference>
<dbReference type="Gene3D" id="3.30.1010.10">
    <property type="entry name" value="Phosphatidylinositol 3-kinase Catalytic Subunit, Chain A, domain 4"/>
    <property type="match status" value="1"/>
</dbReference>
<dbReference type="GO" id="GO:0042350">
    <property type="term" value="P:GDP-L-fucose biosynthetic process"/>
    <property type="evidence" value="ECO:0007669"/>
    <property type="project" value="UniProtKB-ARBA"/>
</dbReference>
<name>A0A9P6REB5_9FUNG</name>
<dbReference type="Pfam" id="PF00613">
    <property type="entry name" value="PI3Ka"/>
    <property type="match status" value="1"/>
</dbReference>
<keyword evidence="7" id="KW-0067">ATP-binding</keyword>
<dbReference type="Proteomes" id="UP000738325">
    <property type="component" value="Unassembled WGS sequence"/>
</dbReference>
<dbReference type="GO" id="GO:0004430">
    <property type="term" value="F:1-phosphatidylinositol 4-kinase activity"/>
    <property type="evidence" value="ECO:0007669"/>
    <property type="project" value="UniProtKB-EC"/>
</dbReference>